<evidence type="ECO:0000256" key="7">
    <source>
        <dbReference type="ARBA" id="ARBA00034754"/>
    </source>
</evidence>
<dbReference type="PANTHER" id="PTHR34388:SF1">
    <property type="entry name" value="DNA POLYMERASE III SUBUNIT DELTA"/>
    <property type="match status" value="1"/>
</dbReference>
<dbReference type="Pfam" id="PF06144">
    <property type="entry name" value="DNA_pol3_delta"/>
    <property type="match status" value="1"/>
</dbReference>
<proteinExistence type="inferred from homology"/>
<dbReference type="Gene3D" id="1.20.272.10">
    <property type="match status" value="1"/>
</dbReference>
<evidence type="ECO:0000256" key="6">
    <source>
        <dbReference type="ARBA" id="ARBA00022932"/>
    </source>
</evidence>
<reference evidence="11 12" key="1">
    <citation type="journal article" date="2019" name="Genome Biol. Evol.">
        <title>Day and night: Metabolic profiles and evolutionary relationships of six axenic non-marine cyanobacteria.</title>
        <authorList>
            <person name="Will S.E."/>
            <person name="Henke P."/>
            <person name="Boedeker C."/>
            <person name="Huang S."/>
            <person name="Brinkmann H."/>
            <person name="Rohde M."/>
            <person name="Jarek M."/>
            <person name="Friedl T."/>
            <person name="Seufert S."/>
            <person name="Schumacher M."/>
            <person name="Overmann J."/>
            <person name="Neumann-Schaal M."/>
            <person name="Petersen J."/>
        </authorList>
    </citation>
    <scope>NUCLEOTIDE SEQUENCE [LARGE SCALE GENOMIC DNA]</scope>
    <source>
        <strain evidence="11 12">PCC 6912</strain>
    </source>
</reference>
<dbReference type="OrthoDB" id="581300at2"/>
<dbReference type="SUPFAM" id="SSF48019">
    <property type="entry name" value="post-AAA+ oligomerization domain-like"/>
    <property type="match status" value="1"/>
</dbReference>
<evidence type="ECO:0000259" key="9">
    <source>
        <dbReference type="Pfam" id="PF06144"/>
    </source>
</evidence>
<feature type="domain" description="DNA polymerase III delta subunit-like C-terminal" evidence="10">
    <location>
        <begin position="201"/>
        <end position="305"/>
    </location>
</feature>
<evidence type="ECO:0000256" key="4">
    <source>
        <dbReference type="ARBA" id="ARBA00022695"/>
    </source>
</evidence>
<name>A0A433NLP4_CHLFR</name>
<keyword evidence="6" id="KW-0239">DNA-directed DNA polymerase</keyword>
<evidence type="ECO:0000256" key="8">
    <source>
        <dbReference type="ARBA" id="ARBA00049244"/>
    </source>
</evidence>
<evidence type="ECO:0000313" key="12">
    <source>
        <dbReference type="Proteomes" id="UP000268857"/>
    </source>
</evidence>
<evidence type="ECO:0000256" key="1">
    <source>
        <dbReference type="ARBA" id="ARBA00012417"/>
    </source>
</evidence>
<evidence type="ECO:0000259" key="10">
    <source>
        <dbReference type="Pfam" id="PF21694"/>
    </source>
</evidence>
<dbReference type="GO" id="GO:0003887">
    <property type="term" value="F:DNA-directed DNA polymerase activity"/>
    <property type="evidence" value="ECO:0007669"/>
    <property type="project" value="UniProtKB-KW"/>
</dbReference>
<sequence>MPVKLIYGEDTYSISKRVEQLIEDITTQEWEIFNYIQVDCKTAAIPQIITEVMTIPLGEGGKIVHITDGTIFNKYSDEVISSLEENLSKIPKQNLLLITSKNKPDGRSKAVKILLQYAEVEAFPPITSWDKQGIEKLIQTAVKTYSLELTPTATSYLVEAIGNNTTRLDRELAKLAIYAQGEKLRLEDVQALVSNNNTNCTELAHAIKNGKADAAAQILHRLVGNNEHPLKIIATLIAYFRTWLVTKTGVEGKLPDNKISTLAELTNPKRLYFLKKEVETVSAAKLKQSLVALIQVEGELKTGIDNFTPSIIKTCNL</sequence>
<dbReference type="EMBL" id="RSCJ01000006">
    <property type="protein sequence ID" value="RUR83840.1"/>
    <property type="molecule type" value="Genomic_DNA"/>
</dbReference>
<dbReference type="InterPro" id="IPR048466">
    <property type="entry name" value="DNA_pol3_delta-like_C"/>
</dbReference>
<evidence type="ECO:0000256" key="2">
    <source>
        <dbReference type="ARBA" id="ARBA00017703"/>
    </source>
</evidence>
<keyword evidence="3" id="KW-0808">Transferase</keyword>
<dbReference type="GO" id="GO:0006261">
    <property type="term" value="P:DNA-templated DNA replication"/>
    <property type="evidence" value="ECO:0007669"/>
    <property type="project" value="TreeGrafter"/>
</dbReference>
<dbReference type="Gene3D" id="1.10.8.60">
    <property type="match status" value="1"/>
</dbReference>
<dbReference type="RefSeq" id="WP_016877445.1">
    <property type="nucleotide sequence ID" value="NZ_AJLN01000015.1"/>
</dbReference>
<feature type="domain" description="DNA polymerase III delta N-terminal" evidence="9">
    <location>
        <begin position="5"/>
        <end position="120"/>
    </location>
</feature>
<dbReference type="InterPro" id="IPR010372">
    <property type="entry name" value="DNA_pol3_delta_N"/>
</dbReference>
<keyword evidence="4" id="KW-0548">Nucleotidyltransferase</keyword>
<organism evidence="11 12">
    <name type="scientific">Chlorogloeopsis fritschii PCC 6912</name>
    <dbReference type="NCBI Taxonomy" id="211165"/>
    <lineage>
        <taxon>Bacteria</taxon>
        <taxon>Bacillati</taxon>
        <taxon>Cyanobacteriota</taxon>
        <taxon>Cyanophyceae</taxon>
        <taxon>Nostocales</taxon>
        <taxon>Chlorogloeopsidaceae</taxon>
        <taxon>Chlorogloeopsis</taxon>
    </lineage>
</organism>
<accession>A0A433NLP4</accession>
<dbReference type="InterPro" id="IPR008921">
    <property type="entry name" value="DNA_pol3_clamp-load_cplx_C"/>
</dbReference>
<comment type="caution">
    <text evidence="11">The sequence shown here is derived from an EMBL/GenBank/DDBJ whole genome shotgun (WGS) entry which is preliminary data.</text>
</comment>
<dbReference type="InterPro" id="IPR005790">
    <property type="entry name" value="DNA_polIII_delta"/>
</dbReference>
<evidence type="ECO:0000313" key="11">
    <source>
        <dbReference type="EMBL" id="RUR83840.1"/>
    </source>
</evidence>
<gene>
    <name evidence="11" type="ORF">PCC6912_20830</name>
</gene>
<dbReference type="Pfam" id="PF21694">
    <property type="entry name" value="DNA_pol3_delta_C"/>
    <property type="match status" value="1"/>
</dbReference>
<protein>
    <recommendedName>
        <fullName evidence="2">DNA polymerase III subunit delta</fullName>
        <ecNumber evidence="1">2.7.7.7</ecNumber>
    </recommendedName>
</protein>
<dbReference type="STRING" id="211165.GCA_000317285_00108"/>
<dbReference type="AlphaFoldDB" id="A0A433NLP4"/>
<keyword evidence="12" id="KW-1185">Reference proteome</keyword>
<comment type="catalytic activity">
    <reaction evidence="8">
        <text>DNA(n) + a 2'-deoxyribonucleoside 5'-triphosphate = DNA(n+1) + diphosphate</text>
        <dbReference type="Rhea" id="RHEA:22508"/>
        <dbReference type="Rhea" id="RHEA-COMP:17339"/>
        <dbReference type="Rhea" id="RHEA-COMP:17340"/>
        <dbReference type="ChEBI" id="CHEBI:33019"/>
        <dbReference type="ChEBI" id="CHEBI:61560"/>
        <dbReference type="ChEBI" id="CHEBI:173112"/>
        <dbReference type="EC" id="2.7.7.7"/>
    </reaction>
</comment>
<comment type="similarity">
    <text evidence="7">Belongs to the DNA polymerase HolA subunit family.</text>
</comment>
<evidence type="ECO:0000256" key="5">
    <source>
        <dbReference type="ARBA" id="ARBA00022705"/>
    </source>
</evidence>
<dbReference type="EC" id="2.7.7.7" evidence="1"/>
<dbReference type="PANTHER" id="PTHR34388">
    <property type="entry name" value="DNA POLYMERASE III SUBUNIT DELTA"/>
    <property type="match status" value="1"/>
</dbReference>
<evidence type="ECO:0000256" key="3">
    <source>
        <dbReference type="ARBA" id="ARBA00022679"/>
    </source>
</evidence>
<dbReference type="InterPro" id="IPR027417">
    <property type="entry name" value="P-loop_NTPase"/>
</dbReference>
<dbReference type="Proteomes" id="UP000268857">
    <property type="component" value="Unassembled WGS sequence"/>
</dbReference>
<dbReference type="SUPFAM" id="SSF52540">
    <property type="entry name" value="P-loop containing nucleoside triphosphate hydrolases"/>
    <property type="match status" value="1"/>
</dbReference>
<dbReference type="GO" id="GO:0003677">
    <property type="term" value="F:DNA binding"/>
    <property type="evidence" value="ECO:0007669"/>
    <property type="project" value="InterPro"/>
</dbReference>
<keyword evidence="5" id="KW-0235">DNA replication</keyword>
<dbReference type="GO" id="GO:0009360">
    <property type="term" value="C:DNA polymerase III complex"/>
    <property type="evidence" value="ECO:0007669"/>
    <property type="project" value="InterPro"/>
</dbReference>
<dbReference type="NCBIfam" id="TIGR01128">
    <property type="entry name" value="holA"/>
    <property type="match status" value="1"/>
</dbReference>
<dbReference type="Gene3D" id="3.40.50.300">
    <property type="entry name" value="P-loop containing nucleotide triphosphate hydrolases"/>
    <property type="match status" value="1"/>
</dbReference>